<feature type="binding site" evidence="7">
    <location>
        <position position="149"/>
    </location>
    <ligand>
        <name>Zn(2+)</name>
        <dbReference type="ChEBI" id="CHEBI:29105"/>
        <label>2</label>
        <note>catalytic</note>
    </ligand>
</feature>
<keyword evidence="3" id="KW-0378">Hydrolase</keyword>
<evidence type="ECO:0000313" key="10">
    <source>
        <dbReference type="Proteomes" id="UP001365542"/>
    </source>
</evidence>
<dbReference type="Proteomes" id="UP001365542">
    <property type="component" value="Unassembled WGS sequence"/>
</dbReference>
<evidence type="ECO:0000256" key="5">
    <source>
        <dbReference type="ARBA" id="ARBA00023049"/>
    </source>
</evidence>
<keyword evidence="2 7" id="KW-0479">Metal-binding</keyword>
<feature type="binding site" evidence="7">
    <location>
        <position position="159"/>
    </location>
    <ligand>
        <name>Zn(2+)</name>
        <dbReference type="ChEBI" id="CHEBI:29105"/>
        <label>2</label>
        <note>catalytic</note>
    </ligand>
</feature>
<dbReference type="SMART" id="SM00235">
    <property type="entry name" value="ZnMc"/>
    <property type="match status" value="1"/>
</dbReference>
<name>A0AAV9XTM3_9PEZI</name>
<dbReference type="PRINTS" id="PR00138">
    <property type="entry name" value="MATRIXIN"/>
</dbReference>
<dbReference type="InterPro" id="IPR021190">
    <property type="entry name" value="Pept_M10A"/>
</dbReference>
<dbReference type="GO" id="GO:0004222">
    <property type="term" value="F:metalloendopeptidase activity"/>
    <property type="evidence" value="ECO:0007669"/>
    <property type="project" value="InterPro"/>
</dbReference>
<evidence type="ECO:0000313" key="9">
    <source>
        <dbReference type="EMBL" id="KAK6544806.1"/>
    </source>
</evidence>
<evidence type="ECO:0000256" key="4">
    <source>
        <dbReference type="ARBA" id="ARBA00022833"/>
    </source>
</evidence>
<dbReference type="InterPro" id="IPR006026">
    <property type="entry name" value="Peptidase_Metallo"/>
</dbReference>
<dbReference type="Gene3D" id="3.40.390.10">
    <property type="entry name" value="Collagenase (Catalytic Domain)"/>
    <property type="match status" value="1"/>
</dbReference>
<evidence type="ECO:0000256" key="3">
    <source>
        <dbReference type="ARBA" id="ARBA00022801"/>
    </source>
</evidence>
<feature type="binding site" evidence="7">
    <location>
        <position position="153"/>
    </location>
    <ligand>
        <name>Zn(2+)</name>
        <dbReference type="ChEBI" id="CHEBI:29105"/>
        <label>2</label>
        <note>catalytic</note>
    </ligand>
</feature>
<dbReference type="GO" id="GO:0031012">
    <property type="term" value="C:extracellular matrix"/>
    <property type="evidence" value="ECO:0007669"/>
    <property type="project" value="InterPro"/>
</dbReference>
<keyword evidence="1" id="KW-0645">Protease</keyword>
<evidence type="ECO:0000256" key="2">
    <source>
        <dbReference type="ARBA" id="ARBA00022723"/>
    </source>
</evidence>
<dbReference type="AlphaFoldDB" id="A0AAV9XTM3"/>
<accession>A0AAV9XTM3</accession>
<comment type="cofactor">
    <cofactor evidence="7">
        <name>Zn(2+)</name>
        <dbReference type="ChEBI" id="CHEBI:29105"/>
    </cofactor>
    <text evidence="7">Binds 2 Zn(2+) ions per subunit.</text>
</comment>
<dbReference type="InterPro" id="IPR001818">
    <property type="entry name" value="Pept_M10_metallopeptidase"/>
</dbReference>
<keyword evidence="4 7" id="KW-0862">Zinc</keyword>
<dbReference type="PANTHER" id="PTHR10201">
    <property type="entry name" value="MATRIX METALLOPROTEINASE"/>
    <property type="match status" value="1"/>
</dbReference>
<sequence length="210" mass="24766">MPALLKNIPYICKYKPRSSRPKREGDCVDDKDFDRKWPAGFQFRWKLEEPQGPMSERDGTLVVSHAEMEQEFEAVFQKWTKVSGYKFRKDEQNPNLKITVLKNQPTVEPFEPSTYAQAYTDGGIGYIEFNNVNRLDYWTKTMVHNVFLHEMGHIFGLGHVCQERAVMYPELRETLLSLELTPWDITHFNTFVASNHKLINGQRKRQLKHW</sequence>
<keyword evidence="5" id="KW-0482">Metalloprotease</keyword>
<organism evidence="9 10">
    <name type="scientific">Orbilia ellipsospora</name>
    <dbReference type="NCBI Taxonomy" id="2528407"/>
    <lineage>
        <taxon>Eukaryota</taxon>
        <taxon>Fungi</taxon>
        <taxon>Dikarya</taxon>
        <taxon>Ascomycota</taxon>
        <taxon>Pezizomycotina</taxon>
        <taxon>Orbiliomycetes</taxon>
        <taxon>Orbiliales</taxon>
        <taxon>Orbiliaceae</taxon>
        <taxon>Orbilia</taxon>
    </lineage>
</organism>
<evidence type="ECO:0000256" key="1">
    <source>
        <dbReference type="ARBA" id="ARBA00022670"/>
    </source>
</evidence>
<dbReference type="InterPro" id="IPR024079">
    <property type="entry name" value="MetalloPept_cat_dom_sf"/>
</dbReference>
<evidence type="ECO:0000259" key="8">
    <source>
        <dbReference type="SMART" id="SM00235"/>
    </source>
</evidence>
<dbReference type="Pfam" id="PF00413">
    <property type="entry name" value="Peptidase_M10"/>
    <property type="match status" value="1"/>
</dbReference>
<keyword evidence="10" id="KW-1185">Reference proteome</keyword>
<feature type="active site" evidence="6">
    <location>
        <position position="150"/>
    </location>
</feature>
<proteinExistence type="predicted"/>
<evidence type="ECO:0000256" key="7">
    <source>
        <dbReference type="PIRSR" id="PIRSR621190-2"/>
    </source>
</evidence>
<comment type="caution">
    <text evidence="9">The sequence shown here is derived from an EMBL/GenBank/DDBJ whole genome shotgun (WGS) entry which is preliminary data.</text>
</comment>
<protein>
    <recommendedName>
        <fullName evidence="8">Peptidase metallopeptidase domain-containing protein</fullName>
    </recommendedName>
</protein>
<evidence type="ECO:0000256" key="6">
    <source>
        <dbReference type="PIRSR" id="PIRSR621190-1"/>
    </source>
</evidence>
<dbReference type="GO" id="GO:0006508">
    <property type="term" value="P:proteolysis"/>
    <property type="evidence" value="ECO:0007669"/>
    <property type="project" value="UniProtKB-KW"/>
</dbReference>
<reference evidence="9 10" key="1">
    <citation type="submission" date="2019-10" db="EMBL/GenBank/DDBJ databases">
        <authorList>
            <person name="Palmer J.M."/>
        </authorList>
    </citation>
    <scope>NUCLEOTIDE SEQUENCE [LARGE SCALE GENOMIC DNA]</scope>
    <source>
        <strain evidence="9 10">TWF694</strain>
    </source>
</reference>
<dbReference type="EMBL" id="JAVHJO010000001">
    <property type="protein sequence ID" value="KAK6544806.1"/>
    <property type="molecule type" value="Genomic_DNA"/>
</dbReference>
<dbReference type="PANTHER" id="PTHR10201:SF323">
    <property type="entry name" value="MATRIX METALLOPROTEINASE-21"/>
    <property type="match status" value="1"/>
</dbReference>
<dbReference type="GO" id="GO:0008270">
    <property type="term" value="F:zinc ion binding"/>
    <property type="evidence" value="ECO:0007669"/>
    <property type="project" value="InterPro"/>
</dbReference>
<gene>
    <name evidence="9" type="ORF">TWF694_001488</name>
</gene>
<dbReference type="SUPFAM" id="SSF55486">
    <property type="entry name" value="Metalloproteases ('zincins'), catalytic domain"/>
    <property type="match status" value="1"/>
</dbReference>
<feature type="domain" description="Peptidase metallopeptidase" evidence="8">
    <location>
        <begin position="33"/>
        <end position="194"/>
    </location>
</feature>
<feature type="binding site" evidence="7">
    <location>
        <position position="167"/>
    </location>
    <ligand>
        <name>Zn(2+)</name>
        <dbReference type="ChEBI" id="CHEBI:29105"/>
        <label>2</label>
        <note>catalytic</note>
    </ligand>
</feature>